<evidence type="ECO:0000256" key="8">
    <source>
        <dbReference type="ARBA" id="ARBA00023136"/>
    </source>
</evidence>
<dbReference type="PROSITE" id="PS51257">
    <property type="entry name" value="PROKAR_LIPOPROTEIN"/>
    <property type="match status" value="1"/>
</dbReference>
<dbReference type="GO" id="GO:0006506">
    <property type="term" value="P:GPI anchor biosynthetic process"/>
    <property type="evidence" value="ECO:0007669"/>
    <property type="project" value="UniProtKB-UniPathway"/>
</dbReference>
<evidence type="ECO:0000256" key="5">
    <source>
        <dbReference type="ARBA" id="ARBA00022692"/>
    </source>
</evidence>
<dbReference type="SMART" id="SM00780">
    <property type="entry name" value="PIG-X"/>
    <property type="match status" value="1"/>
</dbReference>
<gene>
    <name evidence="11" type="ORF">Acr_26g0003940</name>
</gene>
<dbReference type="PANTHER" id="PTHR28650">
    <property type="entry name" value="PHOSPHATIDYLINOSITOL-GLYCAN BIOSYNTHESIS CLASS X PROTEIN"/>
    <property type="match status" value="1"/>
</dbReference>
<dbReference type="PANTHER" id="PTHR28650:SF1">
    <property type="entry name" value="PHOSPHATIDYLINOSITOL-GLYCAN BIOSYNTHESIS CLASS X PROTEIN"/>
    <property type="match status" value="1"/>
</dbReference>
<dbReference type="Pfam" id="PF08320">
    <property type="entry name" value="PIG-X"/>
    <property type="match status" value="1"/>
</dbReference>
<evidence type="ECO:0000256" key="1">
    <source>
        <dbReference type="ARBA" id="ARBA00004389"/>
    </source>
</evidence>
<keyword evidence="5 10" id="KW-0812">Transmembrane</keyword>
<dbReference type="EMBL" id="BJWL01000026">
    <property type="protein sequence ID" value="GFZ17124.1"/>
    <property type="molecule type" value="Genomic_DNA"/>
</dbReference>
<dbReference type="AlphaFoldDB" id="A0A7J0H2V2"/>
<evidence type="ECO:0000256" key="10">
    <source>
        <dbReference type="SAM" id="Phobius"/>
    </source>
</evidence>
<evidence type="ECO:0000256" key="7">
    <source>
        <dbReference type="ARBA" id="ARBA00022989"/>
    </source>
</evidence>
<keyword evidence="6" id="KW-0256">Endoplasmic reticulum</keyword>
<evidence type="ECO:0000313" key="11">
    <source>
        <dbReference type="EMBL" id="GFZ17124.1"/>
    </source>
</evidence>
<comment type="subcellular location">
    <subcellularLocation>
        <location evidence="1">Endoplasmic reticulum membrane</location>
        <topology evidence="1">Single-pass membrane protein</topology>
    </subcellularLocation>
</comment>
<name>A0A7J0H2V2_9ERIC</name>
<dbReference type="Proteomes" id="UP000585474">
    <property type="component" value="Unassembled WGS sequence"/>
</dbReference>
<keyword evidence="7 10" id="KW-1133">Transmembrane helix</keyword>
<dbReference type="OrthoDB" id="5546453at2759"/>
<feature type="transmembrane region" description="Helical" evidence="10">
    <location>
        <begin position="276"/>
        <end position="297"/>
    </location>
</feature>
<reference evidence="11 12" key="1">
    <citation type="submission" date="2019-07" db="EMBL/GenBank/DDBJ databases">
        <title>De Novo Assembly of kiwifruit Actinidia rufa.</title>
        <authorList>
            <person name="Sugita-Konishi S."/>
            <person name="Sato K."/>
            <person name="Mori E."/>
            <person name="Abe Y."/>
            <person name="Kisaki G."/>
            <person name="Hamano K."/>
            <person name="Suezawa K."/>
            <person name="Otani M."/>
            <person name="Fukuda T."/>
            <person name="Manabe T."/>
            <person name="Gomi K."/>
            <person name="Tabuchi M."/>
            <person name="Akimitsu K."/>
            <person name="Kataoka I."/>
        </authorList>
    </citation>
    <scope>NUCLEOTIDE SEQUENCE [LARGE SCALE GENOMIC DNA]</scope>
    <source>
        <strain evidence="12">cv. Fuchu</strain>
    </source>
</reference>
<comment type="similarity">
    <text evidence="3">Belongs to the PIGX family.</text>
</comment>
<keyword evidence="9" id="KW-0325">Glycoprotein</keyword>
<evidence type="ECO:0000256" key="6">
    <source>
        <dbReference type="ARBA" id="ARBA00022824"/>
    </source>
</evidence>
<evidence type="ECO:0000313" key="12">
    <source>
        <dbReference type="Proteomes" id="UP000585474"/>
    </source>
</evidence>
<dbReference type="InterPro" id="IPR013233">
    <property type="entry name" value="PIG-X/PBN1"/>
</dbReference>
<sequence>MEVQKLQMQIFLLVGIQLTFLAGIGSCMHTSLASNEVRGKYNSNSDFKTFSSYEKYITELYFKKHDSLLDSDFKSFIANELALGSCGVLQDKLNIAPRLSVLQRYLIGEGSHRRISSSIRLSIQPESTPELPRPLCKIIILERLPSGIFADPFELQQLLQRGVFTDTAVLGDTNLELPSIVSNRSVVEVHVDVGDPNILSEDGNGIGTQHELPLHPLGELGFSRVEFSEPDLFMRCNIEEEAHNQSCLFVQTGSGDESQTDIVWEVPCGIEKHSGVVSVVTFVSAAVSALFIVLAAIHYPDVQKSALI</sequence>
<comment type="caution">
    <text evidence="11">The sequence shown here is derived from an EMBL/GenBank/DDBJ whole genome shotgun (WGS) entry which is preliminary data.</text>
</comment>
<accession>A0A7J0H2V2</accession>
<protein>
    <recommendedName>
        <fullName evidence="13">Phosphatidylinositol-glycan biosynthesis class X protein</fullName>
    </recommendedName>
</protein>
<comment type="pathway">
    <text evidence="2">Glycolipid biosynthesis; glycosylphosphatidylinositol-anchor biosynthesis.</text>
</comment>
<keyword evidence="8 10" id="KW-0472">Membrane</keyword>
<dbReference type="InterPro" id="IPR040039">
    <property type="entry name" value="PIGX"/>
</dbReference>
<evidence type="ECO:0000256" key="9">
    <source>
        <dbReference type="ARBA" id="ARBA00023180"/>
    </source>
</evidence>
<evidence type="ECO:0000256" key="4">
    <source>
        <dbReference type="ARBA" id="ARBA00022502"/>
    </source>
</evidence>
<evidence type="ECO:0008006" key="13">
    <source>
        <dbReference type="Google" id="ProtNLM"/>
    </source>
</evidence>
<dbReference type="GO" id="GO:0005789">
    <property type="term" value="C:endoplasmic reticulum membrane"/>
    <property type="evidence" value="ECO:0007669"/>
    <property type="project" value="UniProtKB-SubCell"/>
</dbReference>
<evidence type="ECO:0000256" key="3">
    <source>
        <dbReference type="ARBA" id="ARBA00010345"/>
    </source>
</evidence>
<keyword evidence="4" id="KW-0337">GPI-anchor biosynthesis</keyword>
<keyword evidence="12" id="KW-1185">Reference proteome</keyword>
<evidence type="ECO:0000256" key="2">
    <source>
        <dbReference type="ARBA" id="ARBA00004687"/>
    </source>
</evidence>
<proteinExistence type="inferred from homology"/>
<dbReference type="UniPathway" id="UPA00196"/>
<organism evidence="11 12">
    <name type="scientific">Actinidia rufa</name>
    <dbReference type="NCBI Taxonomy" id="165716"/>
    <lineage>
        <taxon>Eukaryota</taxon>
        <taxon>Viridiplantae</taxon>
        <taxon>Streptophyta</taxon>
        <taxon>Embryophyta</taxon>
        <taxon>Tracheophyta</taxon>
        <taxon>Spermatophyta</taxon>
        <taxon>Magnoliopsida</taxon>
        <taxon>eudicotyledons</taxon>
        <taxon>Gunneridae</taxon>
        <taxon>Pentapetalae</taxon>
        <taxon>asterids</taxon>
        <taxon>Ericales</taxon>
        <taxon>Actinidiaceae</taxon>
        <taxon>Actinidia</taxon>
    </lineage>
</organism>